<proteinExistence type="predicted"/>
<accession>A0A9P6YEI3</accession>
<gene>
    <name evidence="3" type="ORF">G6F51_004937</name>
</gene>
<feature type="region of interest" description="Disordered" evidence="2">
    <location>
        <begin position="23"/>
        <end position="49"/>
    </location>
</feature>
<evidence type="ECO:0000256" key="1">
    <source>
        <dbReference type="SAM" id="Coils"/>
    </source>
</evidence>
<evidence type="ECO:0000313" key="3">
    <source>
        <dbReference type="EMBL" id="KAG1546330.1"/>
    </source>
</evidence>
<feature type="coiled-coil region" evidence="1">
    <location>
        <begin position="57"/>
        <end position="91"/>
    </location>
</feature>
<dbReference type="AlphaFoldDB" id="A0A9P6YEI3"/>
<protein>
    <submittedName>
        <fullName evidence="3">Uncharacterized protein</fullName>
    </submittedName>
</protein>
<dbReference type="OrthoDB" id="2277387at2759"/>
<evidence type="ECO:0000313" key="4">
    <source>
        <dbReference type="Proteomes" id="UP000717996"/>
    </source>
</evidence>
<name>A0A9P6YEI3_RHIOR</name>
<dbReference type="Proteomes" id="UP000717996">
    <property type="component" value="Unassembled WGS sequence"/>
</dbReference>
<dbReference type="EMBL" id="JAANIT010000575">
    <property type="protein sequence ID" value="KAG1546330.1"/>
    <property type="molecule type" value="Genomic_DNA"/>
</dbReference>
<comment type="caution">
    <text evidence="3">The sequence shown here is derived from an EMBL/GenBank/DDBJ whole genome shotgun (WGS) entry which is preliminary data.</text>
</comment>
<evidence type="ECO:0000256" key="2">
    <source>
        <dbReference type="SAM" id="MobiDB-lite"/>
    </source>
</evidence>
<organism evidence="3 4">
    <name type="scientific">Rhizopus oryzae</name>
    <name type="common">Mucormycosis agent</name>
    <name type="synonym">Rhizopus arrhizus var. delemar</name>
    <dbReference type="NCBI Taxonomy" id="64495"/>
    <lineage>
        <taxon>Eukaryota</taxon>
        <taxon>Fungi</taxon>
        <taxon>Fungi incertae sedis</taxon>
        <taxon>Mucoromycota</taxon>
        <taxon>Mucoromycotina</taxon>
        <taxon>Mucoromycetes</taxon>
        <taxon>Mucorales</taxon>
        <taxon>Mucorineae</taxon>
        <taxon>Rhizopodaceae</taxon>
        <taxon>Rhizopus</taxon>
    </lineage>
</organism>
<feature type="coiled-coil region" evidence="1">
    <location>
        <begin position="145"/>
        <end position="200"/>
    </location>
</feature>
<reference evidence="3" key="1">
    <citation type="journal article" date="2020" name="Microb. Genom.">
        <title>Genetic diversity of clinical and environmental Mucorales isolates obtained from an investigation of mucormycosis cases among solid organ transplant recipients.</title>
        <authorList>
            <person name="Nguyen M.H."/>
            <person name="Kaul D."/>
            <person name="Muto C."/>
            <person name="Cheng S.J."/>
            <person name="Richter R.A."/>
            <person name="Bruno V.M."/>
            <person name="Liu G."/>
            <person name="Beyhan S."/>
            <person name="Sundermann A.J."/>
            <person name="Mounaud S."/>
            <person name="Pasculle A.W."/>
            <person name="Nierman W.C."/>
            <person name="Driscoll E."/>
            <person name="Cumbie R."/>
            <person name="Clancy C.J."/>
            <person name="Dupont C.L."/>
        </authorList>
    </citation>
    <scope>NUCLEOTIDE SEQUENCE</scope>
    <source>
        <strain evidence="3">GL16</strain>
    </source>
</reference>
<sequence length="245" mass="28573">MEPKEITQTLGHHQQQSILFKRHENKKARMTSSHPRIEVKTSLSTPLKKDSIDPQERIEFLKEMEKTRKEFRELKKNMNHLMEEMDSLSFNLKTSKERVFEIEQDLTTREEVNVDLQVLLENEIQTQKESDTDAQQTMRNAYARLVSVMHENNRLQAKLSTLEHNQKRQQGSVYDITQKMQEYTKMLEQAQGTIQFLQTSSSRTTSIPSLDDNFETGSVQSLSLASSIHLIKKIEFQARASPSFQ</sequence>
<keyword evidence="1" id="KW-0175">Coiled coil</keyword>